<sequence length="158" mass="17165">MLSNVNPRKKSFFLRGDNHPVTSPALSAASGSVRLLLTKNHHVPTPAFRAGALVNPLGWTQLRITITAAHGHLKHQRRYKCFAGFLGVRNLRVVVRESGIGKIGKGAGGNWNCGNLIHTTKHNASVVSRRISVRPWYHSGQAGPSVPRHGSATLMIND</sequence>
<dbReference type="EMBL" id="ODYU01003113">
    <property type="protein sequence ID" value="SOQ41458.1"/>
    <property type="molecule type" value="Genomic_DNA"/>
</dbReference>
<protein>
    <submittedName>
        <fullName evidence="1">SFRICE_019583</fullName>
    </submittedName>
</protein>
<evidence type="ECO:0000313" key="1">
    <source>
        <dbReference type="EMBL" id="SOQ41458.1"/>
    </source>
</evidence>
<dbReference type="AlphaFoldDB" id="A0A2H1VKW5"/>
<gene>
    <name evidence="1" type="ORF">SFRICE_019583</name>
</gene>
<accession>A0A2H1VKW5</accession>
<proteinExistence type="predicted"/>
<organism evidence="1">
    <name type="scientific">Spodoptera frugiperda</name>
    <name type="common">Fall armyworm</name>
    <dbReference type="NCBI Taxonomy" id="7108"/>
    <lineage>
        <taxon>Eukaryota</taxon>
        <taxon>Metazoa</taxon>
        <taxon>Ecdysozoa</taxon>
        <taxon>Arthropoda</taxon>
        <taxon>Hexapoda</taxon>
        <taxon>Insecta</taxon>
        <taxon>Pterygota</taxon>
        <taxon>Neoptera</taxon>
        <taxon>Endopterygota</taxon>
        <taxon>Lepidoptera</taxon>
        <taxon>Glossata</taxon>
        <taxon>Ditrysia</taxon>
        <taxon>Noctuoidea</taxon>
        <taxon>Noctuidae</taxon>
        <taxon>Amphipyrinae</taxon>
        <taxon>Spodoptera</taxon>
    </lineage>
</organism>
<name>A0A2H1VKW5_SPOFR</name>
<reference evidence="1" key="1">
    <citation type="submission" date="2016-07" db="EMBL/GenBank/DDBJ databases">
        <authorList>
            <person name="Bretaudeau A."/>
        </authorList>
    </citation>
    <scope>NUCLEOTIDE SEQUENCE</scope>
    <source>
        <strain evidence="1">Rice</strain>
        <tissue evidence="1">Whole body</tissue>
    </source>
</reference>